<evidence type="ECO:0000259" key="2">
    <source>
        <dbReference type="Pfam" id="PF00857"/>
    </source>
</evidence>
<dbReference type="InterPro" id="IPR036380">
    <property type="entry name" value="Isochorismatase-like_sf"/>
</dbReference>
<gene>
    <name evidence="3" type="ORF">B5K06_02490</name>
</gene>
<keyword evidence="1 3" id="KW-0378">Hydrolase</keyword>
<dbReference type="GO" id="GO:0016787">
    <property type="term" value="F:hydrolase activity"/>
    <property type="evidence" value="ECO:0007669"/>
    <property type="project" value="UniProtKB-KW"/>
</dbReference>
<reference evidence="3 4" key="1">
    <citation type="submission" date="2017-03" db="EMBL/GenBank/DDBJ databases">
        <title>Genome analysis of Rhizobial strains effectives or ineffectives for nitrogen fixation isolated from bean seeds.</title>
        <authorList>
            <person name="Peralta H."/>
            <person name="Aguilar-Vera A."/>
            <person name="Mora Y."/>
            <person name="Vargas-Lagunas C."/>
            <person name="Girard L."/>
            <person name="Mora J."/>
        </authorList>
    </citation>
    <scope>NUCLEOTIDE SEQUENCE [LARGE SCALE GENOMIC DNA]</scope>
    <source>
        <strain evidence="3 4">CCGM3</strain>
    </source>
</reference>
<dbReference type="PANTHER" id="PTHR43540:SF1">
    <property type="entry name" value="ISOCHORISMATASE HYDROLASE"/>
    <property type="match status" value="1"/>
</dbReference>
<sequence length="190" mass="20238">MTKQALIVVDIQNDYFPNGKWPLSGADAAADNAARIVAAARDAGDLVIHVRHESIGETAAFFLAGSEGAQIHQKVLNRPGETVIVKNHVNAFRETDLKATLDRHGIEEVTVVGSMSHMCIDAVTRAASDLGYRVTVVHDACATRDLEFNGTLVPAAQAHAAFMAAFAFAYASVLSTDEALARHGEVRVSA</sequence>
<dbReference type="EMBL" id="NAAC01000003">
    <property type="protein sequence ID" value="RDJ16032.1"/>
    <property type="molecule type" value="Genomic_DNA"/>
</dbReference>
<dbReference type="PANTHER" id="PTHR43540">
    <property type="entry name" value="PEROXYUREIDOACRYLATE/UREIDOACRYLATE AMIDOHYDROLASE-RELATED"/>
    <property type="match status" value="1"/>
</dbReference>
<organism evidence="3 4">
    <name type="scientific">Rhizobium grahamii</name>
    <dbReference type="NCBI Taxonomy" id="1120045"/>
    <lineage>
        <taxon>Bacteria</taxon>
        <taxon>Pseudomonadati</taxon>
        <taxon>Pseudomonadota</taxon>
        <taxon>Alphaproteobacteria</taxon>
        <taxon>Hyphomicrobiales</taxon>
        <taxon>Rhizobiaceae</taxon>
        <taxon>Rhizobium/Agrobacterium group</taxon>
        <taxon>Rhizobium</taxon>
    </lineage>
</organism>
<name>A0A370KWB7_9HYPH</name>
<accession>A0A370KWB7</accession>
<evidence type="ECO:0000313" key="4">
    <source>
        <dbReference type="Proteomes" id="UP000254939"/>
    </source>
</evidence>
<dbReference type="Pfam" id="PF00857">
    <property type="entry name" value="Isochorismatase"/>
    <property type="match status" value="1"/>
</dbReference>
<dbReference type="OrthoDB" id="9794942at2"/>
<dbReference type="AlphaFoldDB" id="A0A370KWB7"/>
<evidence type="ECO:0000256" key="1">
    <source>
        <dbReference type="ARBA" id="ARBA00022801"/>
    </source>
</evidence>
<dbReference type="SUPFAM" id="SSF52499">
    <property type="entry name" value="Isochorismatase-like hydrolases"/>
    <property type="match status" value="1"/>
</dbReference>
<dbReference type="InterPro" id="IPR000868">
    <property type="entry name" value="Isochorismatase-like_dom"/>
</dbReference>
<comment type="caution">
    <text evidence="3">The sequence shown here is derived from an EMBL/GenBank/DDBJ whole genome shotgun (WGS) entry which is preliminary data.</text>
</comment>
<evidence type="ECO:0000313" key="3">
    <source>
        <dbReference type="EMBL" id="RDJ16032.1"/>
    </source>
</evidence>
<dbReference type="RefSeq" id="WP_114712451.1">
    <property type="nucleotide sequence ID" value="NZ_KZ857258.1"/>
</dbReference>
<dbReference type="InterPro" id="IPR050272">
    <property type="entry name" value="Isochorismatase-like_hydrls"/>
</dbReference>
<dbReference type="Proteomes" id="UP000254939">
    <property type="component" value="Unassembled WGS sequence"/>
</dbReference>
<dbReference type="CDD" id="cd01014">
    <property type="entry name" value="nicotinamidase_related"/>
    <property type="match status" value="1"/>
</dbReference>
<feature type="domain" description="Isochorismatase-like" evidence="2">
    <location>
        <begin position="5"/>
        <end position="162"/>
    </location>
</feature>
<protein>
    <submittedName>
        <fullName evidence="3">Cysteine hydrolase</fullName>
    </submittedName>
</protein>
<proteinExistence type="predicted"/>
<dbReference type="Gene3D" id="3.40.50.850">
    <property type="entry name" value="Isochorismatase-like"/>
    <property type="match status" value="1"/>
</dbReference>